<sequence length="341" mass="40273">MSNTLFSSFRDFIHNGKEPWKANFTKAKYNEQVLALAIPTYNTQPLYELTFPDPLTEKANYYKKLIDQYAVQELNSFHSIVSESKDKARLYQVYFPLSRTLPGLMNDLNNTLETLDLTNPKYEPDANGRINLTDEYDNSYILHYLKHELIRIYLEVIEHYPDYAKDAEKDVNKLYIKFYKHVQPPVPVITDAPTLEIEKPIAEQKVKATDKALQVMKRDFRTEKDSILSYKEVVKDGSKFALFEEKLFQSGFIDSEYNAIESHGSKGKLAAIYHRIIEKGYFNERTFQPMKPIQPTDIRAFLDYRYNTNLSQQFRRYKQNEEKHKEYLDSQYWLDSLPTLR</sequence>
<comment type="caution">
    <text evidence="1">The sequence shown here is derived from an EMBL/GenBank/DDBJ whole genome shotgun (WGS) entry which is preliminary data.</text>
</comment>
<dbReference type="Proteomes" id="UP000470771">
    <property type="component" value="Unassembled WGS sequence"/>
</dbReference>
<proteinExistence type="predicted"/>
<keyword evidence="2" id="KW-1185">Reference proteome</keyword>
<name>A0A6N9NKL0_9FLAO</name>
<organism evidence="1 2">
    <name type="scientific">Acidiluteibacter ferrifornacis</name>
    <dbReference type="NCBI Taxonomy" id="2692424"/>
    <lineage>
        <taxon>Bacteria</taxon>
        <taxon>Pseudomonadati</taxon>
        <taxon>Bacteroidota</taxon>
        <taxon>Flavobacteriia</taxon>
        <taxon>Flavobacteriales</taxon>
        <taxon>Cryomorphaceae</taxon>
        <taxon>Acidiluteibacter</taxon>
    </lineage>
</organism>
<dbReference type="RefSeq" id="WP_160633355.1">
    <property type="nucleotide sequence ID" value="NZ_WWNE01000007.1"/>
</dbReference>
<reference evidence="1 2" key="1">
    <citation type="submission" date="2019-12" db="EMBL/GenBank/DDBJ databases">
        <authorList>
            <person name="Zhao J."/>
        </authorList>
    </citation>
    <scope>NUCLEOTIDE SEQUENCE [LARGE SCALE GENOMIC DNA]</scope>
    <source>
        <strain evidence="1 2">S-15</strain>
    </source>
</reference>
<evidence type="ECO:0000313" key="2">
    <source>
        <dbReference type="Proteomes" id="UP000470771"/>
    </source>
</evidence>
<protein>
    <submittedName>
        <fullName evidence="1">Uncharacterized protein</fullName>
    </submittedName>
</protein>
<accession>A0A6N9NKL0</accession>
<gene>
    <name evidence="1" type="ORF">GQN54_09770</name>
</gene>
<dbReference type="AlphaFoldDB" id="A0A6N9NKL0"/>
<dbReference type="EMBL" id="WWNE01000007">
    <property type="protein sequence ID" value="NBG66404.1"/>
    <property type="molecule type" value="Genomic_DNA"/>
</dbReference>
<evidence type="ECO:0000313" key="1">
    <source>
        <dbReference type="EMBL" id="NBG66404.1"/>
    </source>
</evidence>